<proteinExistence type="predicted"/>
<feature type="domain" description="Cytoskeleton protein RodZ-like C-terminal" evidence="3">
    <location>
        <begin position="205"/>
        <end position="272"/>
    </location>
</feature>
<evidence type="ECO:0000313" key="5">
    <source>
        <dbReference type="Proteomes" id="UP000076555"/>
    </source>
</evidence>
<feature type="region of interest" description="Disordered" evidence="1">
    <location>
        <begin position="259"/>
        <end position="280"/>
    </location>
</feature>
<comment type="caution">
    <text evidence="4">The sequence shown here is derived from an EMBL/GenBank/DDBJ whole genome shotgun (WGS) entry which is preliminary data.</text>
</comment>
<keyword evidence="2" id="KW-0472">Membrane</keyword>
<organism evidence="4 5">
    <name type="scientific">Nodularia spumigena CENA596</name>
    <dbReference type="NCBI Taxonomy" id="1819295"/>
    <lineage>
        <taxon>Bacteria</taxon>
        <taxon>Bacillati</taxon>
        <taxon>Cyanobacteriota</taxon>
        <taxon>Cyanophyceae</taxon>
        <taxon>Nostocales</taxon>
        <taxon>Nodulariaceae</taxon>
        <taxon>Nodularia</taxon>
    </lineage>
</organism>
<dbReference type="Gene3D" id="1.10.260.40">
    <property type="entry name" value="lambda repressor-like DNA-binding domains"/>
    <property type="match status" value="1"/>
</dbReference>
<dbReference type="OrthoDB" id="422634at2"/>
<dbReference type="Proteomes" id="UP000076555">
    <property type="component" value="Unassembled WGS sequence"/>
</dbReference>
<dbReference type="Pfam" id="PF13413">
    <property type="entry name" value="HTH_25"/>
    <property type="match status" value="1"/>
</dbReference>
<protein>
    <submittedName>
        <fullName evidence="4">DNA-binding protein</fullName>
    </submittedName>
</protein>
<feature type="transmembrane region" description="Helical" evidence="2">
    <location>
        <begin position="131"/>
        <end position="152"/>
    </location>
</feature>
<dbReference type="Pfam" id="PF13464">
    <property type="entry name" value="RodZ_C"/>
    <property type="match status" value="1"/>
</dbReference>
<dbReference type="PANTHER" id="PTHR34475">
    <property type="match status" value="1"/>
</dbReference>
<evidence type="ECO:0000256" key="2">
    <source>
        <dbReference type="SAM" id="Phobius"/>
    </source>
</evidence>
<dbReference type="AlphaFoldDB" id="A0A166K0I5"/>
<keyword evidence="2" id="KW-1133">Transmembrane helix</keyword>
<evidence type="ECO:0000259" key="3">
    <source>
        <dbReference type="Pfam" id="PF13464"/>
    </source>
</evidence>
<evidence type="ECO:0000313" key="4">
    <source>
        <dbReference type="EMBL" id="KZL50406.1"/>
    </source>
</evidence>
<evidence type="ECO:0000256" key="1">
    <source>
        <dbReference type="SAM" id="MobiDB-lite"/>
    </source>
</evidence>
<dbReference type="InterPro" id="IPR025194">
    <property type="entry name" value="RodZ-like_C"/>
</dbReference>
<keyword evidence="2" id="KW-0812">Transmembrane</keyword>
<feature type="region of interest" description="Disordered" evidence="1">
    <location>
        <begin position="158"/>
        <end position="200"/>
    </location>
</feature>
<dbReference type="InterPro" id="IPR010982">
    <property type="entry name" value="Lambda_DNA-bd_dom_sf"/>
</dbReference>
<dbReference type="RefSeq" id="WP_063872239.1">
    <property type="nucleotide sequence ID" value="NZ_CAWMRI010000088.1"/>
</dbReference>
<gene>
    <name evidence="4" type="ORF">A2T98_07715</name>
</gene>
<feature type="compositionally biased region" description="Polar residues" evidence="1">
    <location>
        <begin position="158"/>
        <end position="181"/>
    </location>
</feature>
<accession>A0A166K0I5</accession>
<reference evidence="4 5" key="1">
    <citation type="submission" date="2016-04" db="EMBL/GenBank/DDBJ databases">
        <title>Draft Genome Assembly of the Bloom-forming Cyanobacterium Nodularia spumigena Strain CENA596 in Shrimp Production Ponds.</title>
        <authorList>
            <person name="Popin R.V."/>
            <person name="Rigonato J."/>
            <person name="Abreu V.A."/>
            <person name="Andreote A.P."/>
            <person name="Silveira S.B."/>
            <person name="Odebrecht C."/>
            <person name="Fiore M.F."/>
        </authorList>
    </citation>
    <scope>NUCLEOTIDE SEQUENCE [LARGE SCALE GENOMIC DNA]</scope>
    <source>
        <strain evidence="4 5">CENA596</strain>
    </source>
</reference>
<sequence length="280" mass="30786">MKWLKSKHKKQPKLSLKLQQSQKLAELGALLSASRQERGSSLEEMVILTKIPLRLLQAIEEGKLDDLPEPVYIQGLIRQFADALGFNGVEFANSFPLGYQPVSLPPNAKNKSVTPPLRPQRHYSIGLLRPFHLYLLYIFVIVCSVSSLSQLLNNTALSDSNQQPGQKTALNPDSNQLNSPLSGKLQPVSDTSNTTNSSESVHIGVTLKASSWIRIVADGKTEFEGVLPKGTQRTWKAQQELTVKTNNAGSVLMSVNQQEAQRMGEPGKVREIKIGAKPSP</sequence>
<dbReference type="EMBL" id="LWAJ01000088">
    <property type="protein sequence ID" value="KZL50406.1"/>
    <property type="molecule type" value="Genomic_DNA"/>
</dbReference>
<keyword evidence="4" id="KW-0238">DNA-binding</keyword>
<dbReference type="PANTHER" id="PTHR34475:SF1">
    <property type="entry name" value="CYTOSKELETON PROTEIN RODZ"/>
    <property type="match status" value="1"/>
</dbReference>
<dbReference type="GO" id="GO:0003677">
    <property type="term" value="F:DNA binding"/>
    <property type="evidence" value="ECO:0007669"/>
    <property type="project" value="UniProtKB-KW"/>
</dbReference>
<name>A0A166K0I5_NODSP</name>
<dbReference type="InterPro" id="IPR050400">
    <property type="entry name" value="Bact_Cytoskel_RodZ"/>
</dbReference>
<feature type="compositionally biased region" description="Basic and acidic residues" evidence="1">
    <location>
        <begin position="265"/>
        <end position="274"/>
    </location>
</feature>